<reference evidence="1 2" key="1">
    <citation type="submission" date="2020-12" db="EMBL/GenBank/DDBJ databases">
        <title>Sulforoseuscoccus oceanibium gen. nov., sp. nov., a representative of the phylum Verrucomicrobia with special cytoplasmic membrane, and proposal of Sulforoseuscoccusaceae fam. nov.</title>
        <authorList>
            <person name="Xi F."/>
        </authorList>
    </citation>
    <scope>NUCLEOTIDE SEQUENCE [LARGE SCALE GENOMIC DNA]</scope>
    <source>
        <strain evidence="1 2">T37</strain>
    </source>
</reference>
<dbReference type="GO" id="GO:0016491">
    <property type="term" value="F:oxidoreductase activity"/>
    <property type="evidence" value="ECO:0007669"/>
    <property type="project" value="InterPro"/>
</dbReference>
<dbReference type="AlphaFoldDB" id="A0A6B3LD24"/>
<accession>A0A6B3LD24</accession>
<evidence type="ECO:0000313" key="2">
    <source>
        <dbReference type="Proteomes" id="UP000475117"/>
    </source>
</evidence>
<dbReference type="Proteomes" id="UP000475117">
    <property type="component" value="Chromosome"/>
</dbReference>
<organism evidence="1 2">
    <name type="scientific">Sulfuriroseicoccus oceanibius</name>
    <dbReference type="NCBI Taxonomy" id="2707525"/>
    <lineage>
        <taxon>Bacteria</taxon>
        <taxon>Pseudomonadati</taxon>
        <taxon>Verrucomicrobiota</taxon>
        <taxon>Verrucomicrobiia</taxon>
        <taxon>Verrucomicrobiales</taxon>
        <taxon>Verrucomicrobiaceae</taxon>
        <taxon>Sulfuriroseicoccus</taxon>
    </lineage>
</organism>
<dbReference type="EMBL" id="CP066776">
    <property type="protein sequence ID" value="QQL43958.1"/>
    <property type="molecule type" value="Genomic_DNA"/>
</dbReference>
<dbReference type="InterPro" id="IPR009078">
    <property type="entry name" value="Ferritin-like_SF"/>
</dbReference>
<dbReference type="SUPFAM" id="SSF47240">
    <property type="entry name" value="Ferritin-like"/>
    <property type="match status" value="1"/>
</dbReference>
<gene>
    <name evidence="1" type="ORF">G3M56_008625</name>
</gene>
<evidence type="ECO:0000313" key="1">
    <source>
        <dbReference type="EMBL" id="QQL43958.1"/>
    </source>
</evidence>
<dbReference type="Gene3D" id="1.10.620.20">
    <property type="entry name" value="Ribonucleotide Reductase, subunit A"/>
    <property type="match status" value="1"/>
</dbReference>
<dbReference type="RefSeq" id="WP_164363513.1">
    <property type="nucleotide sequence ID" value="NZ_CP066776.1"/>
</dbReference>
<keyword evidence="2" id="KW-1185">Reference proteome</keyword>
<proteinExistence type="predicted"/>
<name>A0A6B3LD24_9BACT</name>
<dbReference type="KEGG" id="soa:G3M56_008625"/>
<sequence>MNGQSHPIVTNGYRWLDHFSKSRAKARLIPWHLGAALHPTRPNDALVLRSLQAWQLGETSDGAHLTRATERFLKQHGPDLSYQEAVALFIEEEQSHGEMLGRYLDLAGVARRRFDFGDFLFRRVRYALGNMELWTTSVLMVESIAQIYYKALADAGHCPVLTNICHHILRDEAHHIDFQLERLQIHHSRLSPINRKLTEWFCRSLFIGISSVVWLFHSRCFRASGMGVRAYASAIRRKIRRIEHAHNTARTLPACHS</sequence>
<dbReference type="CDD" id="cd00657">
    <property type="entry name" value="Ferritin_like"/>
    <property type="match status" value="1"/>
</dbReference>
<protein>
    <submittedName>
        <fullName evidence="1">Ferritin-like domain-containing protein</fullName>
    </submittedName>
</protein>
<dbReference type="InterPro" id="IPR012348">
    <property type="entry name" value="RNR-like"/>
</dbReference>